<dbReference type="AlphaFoldDB" id="A0AAD4X5F9"/>
<dbReference type="PROSITE" id="PS50097">
    <property type="entry name" value="BTB"/>
    <property type="match status" value="1"/>
</dbReference>
<sequence length="196" mass="22321">MEDRESFHSDLADAFRKGMYSDIQVKPSSGPSIQAHRILLATRSITLKNMLESDSCKIAPEESLSLPDFNHEELETFLEFLYHGDLPTEKFEKHCCSLLTAADKYDIGDLQKFSEQQLVKVLNSANALKILKISDVVSNETVKLASLKLIVQQFKEIALTPSFEEFAKKNSHLMIQITRAAVTYSREKRPREENLK</sequence>
<dbReference type="EMBL" id="JAJJMB010016078">
    <property type="protein sequence ID" value="KAI3849752.1"/>
    <property type="molecule type" value="Genomic_DNA"/>
</dbReference>
<comment type="pathway">
    <text evidence="2">Protein modification; protein ubiquitination.</text>
</comment>
<evidence type="ECO:0000259" key="3">
    <source>
        <dbReference type="PROSITE" id="PS50097"/>
    </source>
</evidence>
<name>A0AAD4X5F9_9MAGN</name>
<dbReference type="SMART" id="SM00225">
    <property type="entry name" value="BTB"/>
    <property type="match status" value="1"/>
</dbReference>
<comment type="function">
    <text evidence="1">May act as a substrate-specific adapter of an E3 ubiquitin-protein ligase complex (CUL3-RBX1-BTB) which mediates the ubiquitination and subsequent proteasomal degradation of target proteins.</text>
</comment>
<feature type="domain" description="BTB" evidence="3">
    <location>
        <begin position="21"/>
        <end position="90"/>
    </location>
</feature>
<dbReference type="CDD" id="cd18186">
    <property type="entry name" value="BTB_POZ_ZBTB_KLHL-like"/>
    <property type="match status" value="1"/>
</dbReference>
<comment type="caution">
    <text evidence="4">The sequence shown here is derived from an EMBL/GenBank/DDBJ whole genome shotgun (WGS) entry which is preliminary data.</text>
</comment>
<dbReference type="InterPro" id="IPR044784">
    <property type="entry name" value="At1g01640-like"/>
</dbReference>
<dbReference type="Gene3D" id="1.25.40.420">
    <property type="match status" value="1"/>
</dbReference>
<organism evidence="4 5">
    <name type="scientific">Papaver atlanticum</name>
    <dbReference type="NCBI Taxonomy" id="357466"/>
    <lineage>
        <taxon>Eukaryota</taxon>
        <taxon>Viridiplantae</taxon>
        <taxon>Streptophyta</taxon>
        <taxon>Embryophyta</taxon>
        <taxon>Tracheophyta</taxon>
        <taxon>Spermatophyta</taxon>
        <taxon>Magnoliopsida</taxon>
        <taxon>Ranunculales</taxon>
        <taxon>Papaveraceae</taxon>
        <taxon>Papaveroideae</taxon>
        <taxon>Papaver</taxon>
    </lineage>
</organism>
<protein>
    <recommendedName>
        <fullName evidence="3">BTB domain-containing protein</fullName>
    </recommendedName>
</protein>
<reference evidence="4" key="1">
    <citation type="submission" date="2022-04" db="EMBL/GenBank/DDBJ databases">
        <title>A functionally conserved STORR gene fusion in Papaver species that diverged 16.8 million years ago.</title>
        <authorList>
            <person name="Catania T."/>
        </authorList>
    </citation>
    <scope>NUCLEOTIDE SEQUENCE</scope>
    <source>
        <strain evidence="4">S-188037</strain>
    </source>
</reference>
<dbReference type="InterPro" id="IPR000210">
    <property type="entry name" value="BTB/POZ_dom"/>
</dbReference>
<gene>
    <name evidence="4" type="ORF">MKW98_026666</name>
</gene>
<dbReference type="Gene3D" id="3.30.710.10">
    <property type="entry name" value="Potassium Channel Kv1.1, Chain A"/>
    <property type="match status" value="1"/>
</dbReference>
<accession>A0AAD4X5F9</accession>
<dbReference type="PANTHER" id="PTHR47274">
    <property type="entry name" value="BTB/POZ DOMAIN CONTAINING PROTEIN, EXPRESSED-RELATED"/>
    <property type="match status" value="1"/>
</dbReference>
<dbReference type="Pfam" id="PF00651">
    <property type="entry name" value="BTB"/>
    <property type="match status" value="1"/>
</dbReference>
<evidence type="ECO:0000313" key="4">
    <source>
        <dbReference type="EMBL" id="KAI3849752.1"/>
    </source>
</evidence>
<evidence type="ECO:0000256" key="1">
    <source>
        <dbReference type="ARBA" id="ARBA00002668"/>
    </source>
</evidence>
<keyword evidence="5" id="KW-1185">Reference proteome</keyword>
<evidence type="ECO:0000256" key="2">
    <source>
        <dbReference type="ARBA" id="ARBA00004906"/>
    </source>
</evidence>
<dbReference type="SUPFAM" id="SSF54695">
    <property type="entry name" value="POZ domain"/>
    <property type="match status" value="1"/>
</dbReference>
<dbReference type="Proteomes" id="UP001202328">
    <property type="component" value="Unassembled WGS sequence"/>
</dbReference>
<proteinExistence type="predicted"/>
<dbReference type="PANTHER" id="PTHR47274:SF1">
    <property type="entry name" value="BTB_POZ DOMAIN CONTAINING PROTEIN, EXPRESSED"/>
    <property type="match status" value="1"/>
</dbReference>
<dbReference type="InterPro" id="IPR011333">
    <property type="entry name" value="SKP1/BTB/POZ_sf"/>
</dbReference>
<evidence type="ECO:0000313" key="5">
    <source>
        <dbReference type="Proteomes" id="UP001202328"/>
    </source>
</evidence>